<evidence type="ECO:0008006" key="7">
    <source>
        <dbReference type="Google" id="ProtNLM"/>
    </source>
</evidence>
<reference evidence="5" key="1">
    <citation type="submission" date="2019-11" db="EMBL/GenBank/DDBJ databases">
        <authorList>
            <person name="Liu Y."/>
            <person name="Hou J."/>
            <person name="Li T.-Q."/>
            <person name="Guan C.-H."/>
            <person name="Wu X."/>
            <person name="Wu H.-Z."/>
            <person name="Ling F."/>
            <person name="Zhang R."/>
            <person name="Shi X.-G."/>
            <person name="Ren J.-P."/>
            <person name="Chen E.-F."/>
            <person name="Sun J.-M."/>
        </authorList>
    </citation>
    <scope>NUCLEOTIDE SEQUENCE</scope>
    <source>
        <strain evidence="5">Adult_tree_wgs_1</strain>
        <tissue evidence="5">Leaves</tissue>
    </source>
</reference>
<dbReference type="InterPro" id="IPR001841">
    <property type="entry name" value="Znf_RING"/>
</dbReference>
<dbReference type="PANTHER" id="PTHR21540:SF0">
    <property type="entry name" value="PHD FAMILY PROTEIN"/>
    <property type="match status" value="1"/>
</dbReference>
<dbReference type="GO" id="GO:0008270">
    <property type="term" value="F:zinc ion binding"/>
    <property type="evidence" value="ECO:0007669"/>
    <property type="project" value="UniProtKB-KW"/>
</dbReference>
<accession>A0A834LFV5</accession>
<dbReference type="AlphaFoldDB" id="A0A834LFV5"/>
<feature type="compositionally biased region" description="Low complexity" evidence="2">
    <location>
        <begin position="1"/>
        <end position="10"/>
    </location>
</feature>
<feature type="domain" description="SWIM-type" evidence="4">
    <location>
        <begin position="57"/>
        <end position="87"/>
    </location>
</feature>
<dbReference type="OrthoDB" id="2122982at2759"/>
<evidence type="ECO:0000256" key="1">
    <source>
        <dbReference type="PROSITE-ProRule" id="PRU00175"/>
    </source>
</evidence>
<feature type="domain" description="RING-type" evidence="3">
    <location>
        <begin position="154"/>
        <end position="200"/>
    </location>
</feature>
<dbReference type="PROSITE" id="PS50089">
    <property type="entry name" value="ZF_RING_2"/>
    <property type="match status" value="1"/>
</dbReference>
<keyword evidence="6" id="KW-1185">Reference proteome</keyword>
<dbReference type="PROSITE" id="PS50966">
    <property type="entry name" value="ZF_SWIM"/>
    <property type="match status" value="1"/>
</dbReference>
<proteinExistence type="predicted"/>
<keyword evidence="1" id="KW-0479">Metal-binding</keyword>
<dbReference type="Pfam" id="PF04434">
    <property type="entry name" value="SWIM"/>
    <property type="match status" value="1"/>
</dbReference>
<dbReference type="InterPro" id="IPR039903">
    <property type="entry name" value="Zswim2"/>
</dbReference>
<dbReference type="InterPro" id="IPR013083">
    <property type="entry name" value="Znf_RING/FYVE/PHD"/>
</dbReference>
<dbReference type="PANTHER" id="PTHR21540">
    <property type="entry name" value="RING FINGER AND SWIM DOMAIN-CONTAINING PROTEIN 2"/>
    <property type="match status" value="1"/>
</dbReference>
<dbReference type="Proteomes" id="UP000626092">
    <property type="component" value="Unassembled WGS sequence"/>
</dbReference>
<dbReference type="InterPro" id="IPR007527">
    <property type="entry name" value="Znf_SWIM"/>
</dbReference>
<keyword evidence="1" id="KW-0863">Zinc-finger</keyword>
<evidence type="ECO:0000259" key="4">
    <source>
        <dbReference type="PROSITE" id="PS50966"/>
    </source>
</evidence>
<dbReference type="EMBL" id="WJXA01000007">
    <property type="protein sequence ID" value="KAF7138001.1"/>
    <property type="molecule type" value="Genomic_DNA"/>
</dbReference>
<dbReference type="Pfam" id="PF13639">
    <property type="entry name" value="zf-RING_2"/>
    <property type="match status" value="1"/>
</dbReference>
<feature type="region of interest" description="Disordered" evidence="2">
    <location>
        <begin position="1"/>
        <end position="21"/>
    </location>
</feature>
<dbReference type="SUPFAM" id="SSF57850">
    <property type="entry name" value="RING/U-box"/>
    <property type="match status" value="1"/>
</dbReference>
<evidence type="ECO:0000313" key="5">
    <source>
        <dbReference type="EMBL" id="KAF7138001.1"/>
    </source>
</evidence>
<protein>
    <recommendedName>
        <fullName evidence="7">Mitogen-activated protein kinase kinase kinase 1</fullName>
    </recommendedName>
</protein>
<dbReference type="GO" id="GO:0061630">
    <property type="term" value="F:ubiquitin protein ligase activity"/>
    <property type="evidence" value="ECO:0007669"/>
    <property type="project" value="InterPro"/>
</dbReference>
<comment type="caution">
    <text evidence="5">The sequence shown here is derived from an EMBL/GenBank/DDBJ whole genome shotgun (WGS) entry which is preliminary data.</text>
</comment>
<gene>
    <name evidence="5" type="ORF">RHSIM_Rhsim07G0147000</name>
</gene>
<organism evidence="5 6">
    <name type="scientific">Rhododendron simsii</name>
    <name type="common">Sims's rhododendron</name>
    <dbReference type="NCBI Taxonomy" id="118357"/>
    <lineage>
        <taxon>Eukaryota</taxon>
        <taxon>Viridiplantae</taxon>
        <taxon>Streptophyta</taxon>
        <taxon>Embryophyta</taxon>
        <taxon>Tracheophyta</taxon>
        <taxon>Spermatophyta</taxon>
        <taxon>Magnoliopsida</taxon>
        <taxon>eudicotyledons</taxon>
        <taxon>Gunneridae</taxon>
        <taxon>Pentapetalae</taxon>
        <taxon>asterids</taxon>
        <taxon>Ericales</taxon>
        <taxon>Ericaceae</taxon>
        <taxon>Ericoideae</taxon>
        <taxon>Rhodoreae</taxon>
        <taxon>Rhododendron</taxon>
    </lineage>
</organism>
<name>A0A834LFV5_RHOSS</name>
<evidence type="ECO:0000256" key="2">
    <source>
        <dbReference type="SAM" id="MobiDB-lite"/>
    </source>
</evidence>
<evidence type="ECO:0000259" key="3">
    <source>
        <dbReference type="PROSITE" id="PS50089"/>
    </source>
</evidence>
<keyword evidence="1" id="KW-0862">Zinc</keyword>
<evidence type="ECO:0000313" key="6">
    <source>
        <dbReference type="Proteomes" id="UP000626092"/>
    </source>
</evidence>
<sequence>MDSLASTSSPPDHPPDSPFEVTQPVVDRILRALGHPLRLLHRSESDFFVMGATGNVYTVTLSTTPSCSCPDRTTPCKHILFVFIRVLGLPLDDACLRRRTLRPCQLNRLLTTPTTAETLAGNGVREVFHRLYFQRAREVAVRREEVEREEGATCPVCLDEMGRGEKVVACGTCRNPIHEECLLRWKRTTRRRTASCVICRARWRNVANQETYLNLSAYVSSDDDMADQGRNSSSLCGG</sequence>
<dbReference type="Gene3D" id="3.30.40.10">
    <property type="entry name" value="Zinc/RING finger domain, C3HC4 (zinc finger)"/>
    <property type="match status" value="1"/>
</dbReference>